<feature type="non-terminal residue" evidence="1">
    <location>
        <position position="1"/>
    </location>
</feature>
<dbReference type="AlphaFoldDB" id="A0A2P5BN06"/>
<dbReference type="EMBL" id="JXTC01000490">
    <property type="protein sequence ID" value="PON50134.1"/>
    <property type="molecule type" value="Genomic_DNA"/>
</dbReference>
<accession>A0A2P5BN06</accession>
<organism evidence="1 2">
    <name type="scientific">Trema orientale</name>
    <name type="common">Charcoal tree</name>
    <name type="synonym">Celtis orientalis</name>
    <dbReference type="NCBI Taxonomy" id="63057"/>
    <lineage>
        <taxon>Eukaryota</taxon>
        <taxon>Viridiplantae</taxon>
        <taxon>Streptophyta</taxon>
        <taxon>Embryophyta</taxon>
        <taxon>Tracheophyta</taxon>
        <taxon>Spermatophyta</taxon>
        <taxon>Magnoliopsida</taxon>
        <taxon>eudicotyledons</taxon>
        <taxon>Gunneridae</taxon>
        <taxon>Pentapetalae</taxon>
        <taxon>rosids</taxon>
        <taxon>fabids</taxon>
        <taxon>Rosales</taxon>
        <taxon>Cannabaceae</taxon>
        <taxon>Trema</taxon>
    </lineage>
</organism>
<evidence type="ECO:0000313" key="1">
    <source>
        <dbReference type="EMBL" id="PON50134.1"/>
    </source>
</evidence>
<protein>
    <submittedName>
        <fullName evidence="1">Uncharacterized protein</fullName>
    </submittedName>
</protein>
<reference evidence="2" key="1">
    <citation type="submission" date="2016-06" db="EMBL/GenBank/DDBJ databases">
        <title>Parallel loss of symbiosis genes in relatives of nitrogen-fixing non-legume Parasponia.</title>
        <authorList>
            <person name="Van Velzen R."/>
            <person name="Holmer R."/>
            <person name="Bu F."/>
            <person name="Rutten L."/>
            <person name="Van Zeijl A."/>
            <person name="Liu W."/>
            <person name="Santuari L."/>
            <person name="Cao Q."/>
            <person name="Sharma T."/>
            <person name="Shen D."/>
            <person name="Roswanjaya Y."/>
            <person name="Wardhani T."/>
            <person name="Kalhor M.S."/>
            <person name="Jansen J."/>
            <person name="Van den Hoogen J."/>
            <person name="Gungor B."/>
            <person name="Hartog M."/>
            <person name="Hontelez J."/>
            <person name="Verver J."/>
            <person name="Yang W.-C."/>
            <person name="Schijlen E."/>
            <person name="Repin R."/>
            <person name="Schilthuizen M."/>
            <person name="Schranz E."/>
            <person name="Heidstra R."/>
            <person name="Miyata K."/>
            <person name="Fedorova E."/>
            <person name="Kohlen W."/>
            <person name="Bisseling T."/>
            <person name="Smit S."/>
            <person name="Geurts R."/>
        </authorList>
    </citation>
    <scope>NUCLEOTIDE SEQUENCE [LARGE SCALE GENOMIC DNA]</scope>
    <source>
        <strain evidence="2">cv. RG33-2</strain>
    </source>
</reference>
<name>A0A2P5BN06_TREOI</name>
<dbReference type="InParanoid" id="A0A2P5BN06"/>
<proteinExistence type="predicted"/>
<sequence>ASPEGFARRNFSCNEKLRTRGETYTRRNLVSKEELCSTSRCWVDLLIYGHPSIIELVETRAQHLPPVLSGAHATARTESFIREPLPQSSLPSIYFDKWWSSCCDGPREPLMEKLH</sequence>
<dbReference type="Proteomes" id="UP000237000">
    <property type="component" value="Unassembled WGS sequence"/>
</dbReference>
<comment type="caution">
    <text evidence="1">The sequence shown here is derived from an EMBL/GenBank/DDBJ whole genome shotgun (WGS) entry which is preliminary data.</text>
</comment>
<evidence type="ECO:0000313" key="2">
    <source>
        <dbReference type="Proteomes" id="UP000237000"/>
    </source>
</evidence>
<gene>
    <name evidence="1" type="ORF">TorRG33x02_315570</name>
</gene>
<keyword evidence="2" id="KW-1185">Reference proteome</keyword>